<evidence type="ECO:0000259" key="1">
    <source>
        <dbReference type="PROSITE" id="PS50921"/>
    </source>
</evidence>
<feature type="domain" description="ANTAR" evidence="1">
    <location>
        <begin position="113"/>
        <end position="174"/>
    </location>
</feature>
<reference evidence="2" key="1">
    <citation type="submission" date="2019-08" db="EMBL/GenBank/DDBJ databases">
        <authorList>
            <person name="Kucharzyk K."/>
            <person name="Murdoch R.W."/>
            <person name="Higgins S."/>
            <person name="Loffler F."/>
        </authorList>
    </citation>
    <scope>NUCLEOTIDE SEQUENCE</scope>
</reference>
<dbReference type="Pfam" id="PF03861">
    <property type="entry name" value="ANTAR"/>
    <property type="match status" value="1"/>
</dbReference>
<dbReference type="GO" id="GO:0003723">
    <property type="term" value="F:RNA binding"/>
    <property type="evidence" value="ECO:0007669"/>
    <property type="project" value="InterPro"/>
</dbReference>
<dbReference type="AlphaFoldDB" id="A0A645HN53"/>
<accession>A0A645HN53</accession>
<dbReference type="InterPro" id="IPR036388">
    <property type="entry name" value="WH-like_DNA-bd_sf"/>
</dbReference>
<name>A0A645HN53_9ZZZZ</name>
<dbReference type="InterPro" id="IPR005561">
    <property type="entry name" value="ANTAR"/>
</dbReference>
<dbReference type="InterPro" id="IPR011006">
    <property type="entry name" value="CheY-like_superfamily"/>
</dbReference>
<proteinExistence type="predicted"/>
<comment type="caution">
    <text evidence="2">The sequence shown here is derived from an EMBL/GenBank/DDBJ whole genome shotgun (WGS) entry which is preliminary data.</text>
</comment>
<dbReference type="Gene3D" id="1.10.10.10">
    <property type="entry name" value="Winged helix-like DNA-binding domain superfamily/Winged helix DNA-binding domain"/>
    <property type="match status" value="1"/>
</dbReference>
<dbReference type="EMBL" id="VSSQ01096548">
    <property type="protein sequence ID" value="MPN40260.1"/>
    <property type="molecule type" value="Genomic_DNA"/>
</dbReference>
<evidence type="ECO:0000313" key="2">
    <source>
        <dbReference type="EMBL" id="MPN40260.1"/>
    </source>
</evidence>
<dbReference type="SUPFAM" id="SSF52172">
    <property type="entry name" value="CheY-like"/>
    <property type="match status" value="1"/>
</dbReference>
<gene>
    <name evidence="2" type="ORF">SDC9_187796</name>
</gene>
<sequence length="182" mass="19851">MSGIIVAFSNGEAQRRTVLLLESGGYFPAACCATGAEAIRTAKKLGGASIICGFRLRDMTANDLAASLRGVSALLVVSTAANLDFCEGENLFKLASPARKADFFTSLELLLAFRAARLRHPSPLRDEPEQRLIRRAKELLMDINRMSESEAHRFLQKRSMDAGMKLAETAQLMIEAYTRGPG</sequence>
<dbReference type="SMART" id="SM01012">
    <property type="entry name" value="ANTAR"/>
    <property type="match status" value="1"/>
</dbReference>
<protein>
    <recommendedName>
        <fullName evidence="1">ANTAR domain-containing protein</fullName>
    </recommendedName>
</protein>
<organism evidence="2">
    <name type="scientific">bioreactor metagenome</name>
    <dbReference type="NCBI Taxonomy" id="1076179"/>
    <lineage>
        <taxon>unclassified sequences</taxon>
        <taxon>metagenomes</taxon>
        <taxon>ecological metagenomes</taxon>
    </lineage>
</organism>
<dbReference type="PROSITE" id="PS50921">
    <property type="entry name" value="ANTAR"/>
    <property type="match status" value="1"/>
</dbReference>